<sequence>MGTHSGRDLPERDERAPQDGNVRSDFDGERSQGRTWTPEEMEEAQPYPLPELPDEEGPRDRG</sequence>
<dbReference type="RefSeq" id="WP_097206638.1">
    <property type="nucleotide sequence ID" value="NZ_JACHXB010000002.1"/>
</dbReference>
<accession>A0A285ECC9</accession>
<protein>
    <submittedName>
        <fullName evidence="2">Uncharacterized protein</fullName>
    </submittedName>
</protein>
<dbReference type="AlphaFoldDB" id="A0A285ECC9"/>
<evidence type="ECO:0000313" key="3">
    <source>
        <dbReference type="Proteomes" id="UP000219514"/>
    </source>
</evidence>
<proteinExistence type="predicted"/>
<name>A0A285ECC9_9ACTN</name>
<evidence type="ECO:0000256" key="1">
    <source>
        <dbReference type="SAM" id="MobiDB-lite"/>
    </source>
</evidence>
<dbReference type="Proteomes" id="UP000219514">
    <property type="component" value="Unassembled WGS sequence"/>
</dbReference>
<reference evidence="2 3" key="1">
    <citation type="submission" date="2017-09" db="EMBL/GenBank/DDBJ databases">
        <authorList>
            <person name="Ehlers B."/>
            <person name="Leendertz F.H."/>
        </authorList>
    </citation>
    <scope>NUCLEOTIDE SEQUENCE [LARGE SCALE GENOMIC DNA]</scope>
    <source>
        <strain evidence="2 3">DSM 46844</strain>
    </source>
</reference>
<organism evidence="2 3">
    <name type="scientific">Geodermatophilus sabuli</name>
    <dbReference type="NCBI Taxonomy" id="1564158"/>
    <lineage>
        <taxon>Bacteria</taxon>
        <taxon>Bacillati</taxon>
        <taxon>Actinomycetota</taxon>
        <taxon>Actinomycetes</taxon>
        <taxon>Geodermatophilales</taxon>
        <taxon>Geodermatophilaceae</taxon>
        <taxon>Geodermatophilus</taxon>
    </lineage>
</organism>
<feature type="compositionally biased region" description="Basic and acidic residues" evidence="1">
    <location>
        <begin position="1"/>
        <end position="32"/>
    </location>
</feature>
<feature type="region of interest" description="Disordered" evidence="1">
    <location>
        <begin position="1"/>
        <end position="62"/>
    </location>
</feature>
<keyword evidence="3" id="KW-1185">Reference proteome</keyword>
<dbReference type="EMBL" id="OBDO01000004">
    <property type="protein sequence ID" value="SNX96647.1"/>
    <property type="molecule type" value="Genomic_DNA"/>
</dbReference>
<gene>
    <name evidence="2" type="ORF">SAMN06893097_104362</name>
</gene>
<evidence type="ECO:0000313" key="2">
    <source>
        <dbReference type="EMBL" id="SNX96647.1"/>
    </source>
</evidence>